<dbReference type="InterPro" id="IPR011006">
    <property type="entry name" value="CheY-like_superfamily"/>
</dbReference>
<proteinExistence type="predicted"/>
<evidence type="ECO:0000259" key="2">
    <source>
        <dbReference type="PROSITE" id="PS50110"/>
    </source>
</evidence>
<dbReference type="PANTHER" id="PTHR37299:SF1">
    <property type="entry name" value="STAGE 0 SPORULATION PROTEIN A HOMOLOG"/>
    <property type="match status" value="1"/>
</dbReference>
<dbReference type="Pfam" id="PF00072">
    <property type="entry name" value="Response_reg"/>
    <property type="match status" value="1"/>
</dbReference>
<keyword evidence="5" id="KW-1185">Reference proteome</keyword>
<dbReference type="InterPro" id="IPR046947">
    <property type="entry name" value="LytR-like"/>
</dbReference>
<dbReference type="AlphaFoldDB" id="A0A2S8A711"/>
<dbReference type="GO" id="GO:0000156">
    <property type="term" value="F:phosphorelay response regulator activity"/>
    <property type="evidence" value="ECO:0007669"/>
    <property type="project" value="InterPro"/>
</dbReference>
<reference evidence="4 5" key="1">
    <citation type="submission" date="2018-02" db="EMBL/GenBank/DDBJ databases">
        <title>Genome sequences of Apibacter spp., gut symbionts of Asian honey bees.</title>
        <authorList>
            <person name="Kwong W.K."/>
            <person name="Steele M.I."/>
            <person name="Moran N.A."/>
        </authorList>
    </citation>
    <scope>NUCLEOTIDE SEQUENCE [LARGE SCALE GENOMIC DNA]</scope>
    <source>
        <strain evidence="5">wkB301</strain>
    </source>
</reference>
<evidence type="ECO:0000259" key="3">
    <source>
        <dbReference type="PROSITE" id="PS50930"/>
    </source>
</evidence>
<dbReference type="EMBL" id="PSZM01000046">
    <property type="protein sequence ID" value="PQL90352.1"/>
    <property type="molecule type" value="Genomic_DNA"/>
</dbReference>
<feature type="modified residue" description="4-aspartylphosphate" evidence="1">
    <location>
        <position position="53"/>
    </location>
</feature>
<dbReference type="RefSeq" id="WP_105247539.1">
    <property type="nucleotide sequence ID" value="NZ_PSZM01000046.1"/>
</dbReference>
<accession>A0A2S8A711</accession>
<dbReference type="SMART" id="SM00850">
    <property type="entry name" value="LytTR"/>
    <property type="match status" value="1"/>
</dbReference>
<organism evidence="4 5">
    <name type="scientific">Apibacter adventoris</name>
    <dbReference type="NCBI Taxonomy" id="1679466"/>
    <lineage>
        <taxon>Bacteria</taxon>
        <taxon>Pseudomonadati</taxon>
        <taxon>Bacteroidota</taxon>
        <taxon>Flavobacteriia</taxon>
        <taxon>Flavobacteriales</taxon>
        <taxon>Weeksellaceae</taxon>
        <taxon>Apibacter</taxon>
    </lineage>
</organism>
<dbReference type="InterPro" id="IPR001789">
    <property type="entry name" value="Sig_transdc_resp-reg_receiver"/>
</dbReference>
<feature type="domain" description="HTH LytTR-type" evidence="3">
    <location>
        <begin position="142"/>
        <end position="247"/>
    </location>
</feature>
<name>A0A2S8A711_9FLAO</name>
<dbReference type="PROSITE" id="PS50110">
    <property type="entry name" value="RESPONSE_REGULATORY"/>
    <property type="match status" value="1"/>
</dbReference>
<gene>
    <name evidence="4" type="ORF">C4S77_10660</name>
</gene>
<dbReference type="Pfam" id="PF04397">
    <property type="entry name" value="LytTR"/>
    <property type="match status" value="1"/>
</dbReference>
<dbReference type="InterPro" id="IPR007492">
    <property type="entry name" value="LytTR_DNA-bd_dom"/>
</dbReference>
<dbReference type="Gene3D" id="3.40.50.2300">
    <property type="match status" value="1"/>
</dbReference>
<protein>
    <submittedName>
        <fullName evidence="4">DNA-binding response regulator</fullName>
    </submittedName>
</protein>
<keyword evidence="4" id="KW-0238">DNA-binding</keyword>
<evidence type="ECO:0000256" key="1">
    <source>
        <dbReference type="PROSITE-ProRule" id="PRU00169"/>
    </source>
</evidence>
<feature type="domain" description="Response regulatory" evidence="2">
    <location>
        <begin position="2"/>
        <end position="114"/>
    </location>
</feature>
<dbReference type="GO" id="GO:0003677">
    <property type="term" value="F:DNA binding"/>
    <property type="evidence" value="ECO:0007669"/>
    <property type="project" value="UniProtKB-KW"/>
</dbReference>
<dbReference type="Proteomes" id="UP000238042">
    <property type="component" value="Unassembled WGS sequence"/>
</dbReference>
<comment type="caution">
    <text evidence="4">The sequence shown here is derived from an EMBL/GenBank/DDBJ whole genome shotgun (WGS) entry which is preliminary data.</text>
</comment>
<keyword evidence="1" id="KW-0597">Phosphoprotein</keyword>
<evidence type="ECO:0000313" key="4">
    <source>
        <dbReference type="EMBL" id="PQL90352.1"/>
    </source>
</evidence>
<dbReference type="PANTHER" id="PTHR37299">
    <property type="entry name" value="TRANSCRIPTIONAL REGULATOR-RELATED"/>
    <property type="match status" value="1"/>
</dbReference>
<evidence type="ECO:0000313" key="5">
    <source>
        <dbReference type="Proteomes" id="UP000238042"/>
    </source>
</evidence>
<sequence length="247" mass="29045">MKTIIIEDEKPAARRLERMLIAQGLEVETILYSVESSIKWFKSNSCPALLFSDIQLGDGLSFEIFESVNLFDSFIIFTTAFDQYTLKAFKLNSIDYLLKPIQKEELRAAIHKFSQINYKKEDFYPELLKNMFAKNFIYKERFLIKAGNLLKPVYAKDISCFFSENKITYLQISDRGYPLDITLDELEEELNPKNFFRISRQCIIHISYIKDILPYSNSRLQINVEDKKESFIVSRERVSVFKSWLGE</sequence>
<dbReference type="OrthoDB" id="2168082at2"/>
<dbReference type="PROSITE" id="PS50930">
    <property type="entry name" value="HTH_LYTTR"/>
    <property type="match status" value="1"/>
</dbReference>
<dbReference type="Gene3D" id="2.40.50.1020">
    <property type="entry name" value="LytTr DNA-binding domain"/>
    <property type="match status" value="1"/>
</dbReference>
<dbReference type="SUPFAM" id="SSF52172">
    <property type="entry name" value="CheY-like"/>
    <property type="match status" value="1"/>
</dbReference>
<dbReference type="SMART" id="SM00448">
    <property type="entry name" value="REC"/>
    <property type="match status" value="1"/>
</dbReference>